<feature type="domain" description="Glycosyltransferase 2-like" evidence="23">
    <location>
        <begin position="54"/>
        <end position="221"/>
    </location>
</feature>
<dbReference type="PaxDb" id="593117-TGAM_1660"/>
<evidence type="ECO:0000256" key="6">
    <source>
        <dbReference type="ARBA" id="ARBA00004922"/>
    </source>
</evidence>
<evidence type="ECO:0000256" key="22">
    <source>
        <dbReference type="SAM" id="Phobius"/>
    </source>
</evidence>
<comment type="cofactor">
    <cofactor evidence="3">
        <name>Mg(2+)</name>
        <dbReference type="ChEBI" id="CHEBI:18420"/>
    </cofactor>
</comment>
<evidence type="ECO:0000256" key="20">
    <source>
        <dbReference type="ARBA" id="ARBA00082614"/>
    </source>
</evidence>
<sequence>MNPGHGLPKPAGWAKLPYGPLPGNKGPAKLINFAGFSSLAGGNAMQGNKRPKVSIVIPTYNERDNLEELFERISRAMDGEGYEFEIIVVDDDSPDETWKKAMELAGRYPVKVIRRTDEKGLSSAVIRGFREASGDVFVVMDADLQHPPEKIPELVRAIENGADVAIASRYVPGGGVENWYWYRKLISKGAIMIGRLALPRIRGVKDPVSGFFALSREVVENVELNPIGFKILMEILIKGNYRKVVEVPFKFGLRKAGESKLGGKTILSYIKHVYRLMRWSGELDRLVKFSIVGLSGILVNEGFLWLFVHLGLSKYVANVPATELAILNNFLWNDLWTFRDLRTAPLWRRLLSFHIAALMGALVQWAIYVPLVYLGLHYLIANLIGIGVSFIIRFLFNRNVTWG</sequence>
<evidence type="ECO:0000259" key="23">
    <source>
        <dbReference type="Pfam" id="PF00535"/>
    </source>
</evidence>
<evidence type="ECO:0000256" key="13">
    <source>
        <dbReference type="ARBA" id="ARBA00022842"/>
    </source>
</evidence>
<accession>C5A7F0</accession>
<evidence type="ECO:0000256" key="7">
    <source>
        <dbReference type="ARBA" id="ARBA00006739"/>
    </source>
</evidence>
<comment type="similarity">
    <text evidence="7">Belongs to the glycosyltransferase 2 family.</text>
</comment>
<keyword evidence="26" id="KW-1185">Reference proteome</keyword>
<comment type="cofactor">
    <cofactor evidence="2">
        <name>Mn(2+)</name>
        <dbReference type="ChEBI" id="CHEBI:29035"/>
    </cofactor>
</comment>
<dbReference type="PATRIC" id="fig|593117.10.peg.1666"/>
<dbReference type="PANTHER" id="PTHR43398">
    <property type="entry name" value="DOLICHOL-PHOSPHATE MANNOSYLTRANSFERASE SUBUNIT 1"/>
    <property type="match status" value="1"/>
</dbReference>
<dbReference type="CDD" id="cd06442">
    <property type="entry name" value="DPM1_like"/>
    <property type="match status" value="1"/>
</dbReference>
<proteinExistence type="inferred from homology"/>
<dbReference type="GO" id="GO:0006488">
    <property type="term" value="P:dolichol-linked oligosaccharide biosynthetic process"/>
    <property type="evidence" value="ECO:0007669"/>
    <property type="project" value="TreeGrafter"/>
</dbReference>
<dbReference type="Proteomes" id="UP000001488">
    <property type="component" value="Chromosome"/>
</dbReference>
<evidence type="ECO:0000256" key="11">
    <source>
        <dbReference type="ARBA" id="ARBA00022692"/>
    </source>
</evidence>
<dbReference type="GO" id="GO:0016020">
    <property type="term" value="C:membrane"/>
    <property type="evidence" value="ECO:0007669"/>
    <property type="project" value="UniProtKB-SubCell"/>
</dbReference>
<dbReference type="GO" id="GO:0004582">
    <property type="term" value="F:dolichyl-phosphate beta-D-mannosyltransferase activity"/>
    <property type="evidence" value="ECO:0007669"/>
    <property type="project" value="UniProtKB-EC"/>
</dbReference>
<dbReference type="eggNOG" id="arCOG00894">
    <property type="taxonomic scope" value="Archaea"/>
</dbReference>
<comment type="subcellular location">
    <subcellularLocation>
        <location evidence="5">Endomembrane system</location>
    </subcellularLocation>
    <subcellularLocation>
        <location evidence="4">Membrane</location>
        <topology evidence="4">Multi-pass membrane protein</topology>
    </subcellularLocation>
</comment>
<evidence type="ECO:0000256" key="19">
    <source>
        <dbReference type="ARBA" id="ARBA00082336"/>
    </source>
</evidence>
<dbReference type="Pfam" id="PF00535">
    <property type="entry name" value="Glycos_transf_2"/>
    <property type="match status" value="1"/>
</dbReference>
<dbReference type="EMBL" id="CP001398">
    <property type="protein sequence ID" value="ACS34162.1"/>
    <property type="molecule type" value="Genomic_DNA"/>
</dbReference>
<dbReference type="GO" id="GO:0035269">
    <property type="term" value="P:protein O-linked glycosylation via mannose"/>
    <property type="evidence" value="ECO:0007669"/>
    <property type="project" value="TreeGrafter"/>
</dbReference>
<dbReference type="GO" id="GO:0012505">
    <property type="term" value="C:endomembrane system"/>
    <property type="evidence" value="ECO:0007669"/>
    <property type="project" value="UniProtKB-SubCell"/>
</dbReference>
<feature type="transmembrane region" description="Helical" evidence="22">
    <location>
        <begin position="350"/>
        <end position="369"/>
    </location>
</feature>
<dbReference type="InterPro" id="IPR007267">
    <property type="entry name" value="GtrA_DPMS_TM"/>
</dbReference>
<comment type="function">
    <text evidence="17">Transfers mannose from GDP-mannose to dolichol monophosphate to form dolichol phosphate mannose (Dol-P-Man) which is the mannosyl donor in pathways leading to N-glycosylation, glycosyl phosphatidylinositol membrane anchoring, and O-mannosylation of proteins.</text>
</comment>
<dbReference type="KEGG" id="tga:TGAM_1660"/>
<dbReference type="PANTHER" id="PTHR43398:SF1">
    <property type="entry name" value="DOLICHOL-PHOSPHATE MANNOSYLTRANSFERASE SUBUNIT 1"/>
    <property type="match status" value="1"/>
</dbReference>
<name>C5A7F0_THEGJ</name>
<evidence type="ECO:0000256" key="4">
    <source>
        <dbReference type="ARBA" id="ARBA00004141"/>
    </source>
</evidence>
<dbReference type="InterPro" id="IPR029044">
    <property type="entry name" value="Nucleotide-diphossugar_trans"/>
</dbReference>
<evidence type="ECO:0000256" key="15">
    <source>
        <dbReference type="ARBA" id="ARBA00023136"/>
    </source>
</evidence>
<evidence type="ECO:0000256" key="3">
    <source>
        <dbReference type="ARBA" id="ARBA00001946"/>
    </source>
</evidence>
<keyword evidence="16" id="KW-0464">Manganese</keyword>
<evidence type="ECO:0000256" key="18">
    <source>
        <dbReference type="ARBA" id="ARBA00074878"/>
    </source>
</evidence>
<keyword evidence="9 25" id="KW-0328">Glycosyltransferase</keyword>
<evidence type="ECO:0000256" key="12">
    <source>
        <dbReference type="ARBA" id="ARBA00022723"/>
    </source>
</evidence>
<dbReference type="GO" id="GO:0000271">
    <property type="term" value="P:polysaccharide biosynthetic process"/>
    <property type="evidence" value="ECO:0007669"/>
    <property type="project" value="InterPro"/>
</dbReference>
<dbReference type="GO" id="GO:0046872">
    <property type="term" value="F:metal ion binding"/>
    <property type="evidence" value="ECO:0007669"/>
    <property type="project" value="UniProtKB-KW"/>
</dbReference>
<comment type="cofactor">
    <cofactor evidence="1">
        <name>Ca(2+)</name>
        <dbReference type="ChEBI" id="CHEBI:29108"/>
    </cofactor>
</comment>
<feature type="domain" description="GtrA/DPMS transmembrane" evidence="24">
    <location>
        <begin position="288"/>
        <end position="402"/>
    </location>
</feature>
<dbReference type="InterPro" id="IPR001173">
    <property type="entry name" value="Glyco_trans_2-like"/>
</dbReference>
<keyword evidence="12" id="KW-0479">Metal-binding</keyword>
<evidence type="ECO:0000256" key="21">
    <source>
        <dbReference type="ARBA" id="ARBA00083744"/>
    </source>
</evidence>
<dbReference type="InterPro" id="IPR039528">
    <property type="entry name" value="DPM1-like"/>
</dbReference>
<dbReference type="CAZy" id="GT2">
    <property type="family name" value="Glycosyltransferase Family 2"/>
</dbReference>
<feature type="transmembrane region" description="Helical" evidence="22">
    <location>
        <begin position="375"/>
        <end position="396"/>
    </location>
</feature>
<evidence type="ECO:0000259" key="24">
    <source>
        <dbReference type="Pfam" id="PF04138"/>
    </source>
</evidence>
<dbReference type="Gene3D" id="3.90.550.10">
    <property type="entry name" value="Spore Coat Polysaccharide Biosynthesis Protein SpsA, Chain A"/>
    <property type="match status" value="1"/>
</dbReference>
<evidence type="ECO:0000256" key="8">
    <source>
        <dbReference type="ARBA" id="ARBA00012704"/>
    </source>
</evidence>
<dbReference type="GO" id="GO:0006506">
    <property type="term" value="P:GPI anchor biosynthetic process"/>
    <property type="evidence" value="ECO:0007669"/>
    <property type="project" value="TreeGrafter"/>
</dbReference>
<evidence type="ECO:0000313" key="26">
    <source>
        <dbReference type="Proteomes" id="UP000001488"/>
    </source>
</evidence>
<evidence type="ECO:0000256" key="2">
    <source>
        <dbReference type="ARBA" id="ARBA00001936"/>
    </source>
</evidence>
<keyword evidence="11 22" id="KW-0812">Transmembrane</keyword>
<evidence type="ECO:0000256" key="5">
    <source>
        <dbReference type="ARBA" id="ARBA00004308"/>
    </source>
</evidence>
<evidence type="ECO:0000256" key="9">
    <source>
        <dbReference type="ARBA" id="ARBA00022676"/>
    </source>
</evidence>
<evidence type="ECO:0000313" key="25">
    <source>
        <dbReference type="EMBL" id="ACS34162.1"/>
    </source>
</evidence>
<dbReference type="EC" id="2.4.1.83" evidence="8"/>
<keyword evidence="13" id="KW-0460">Magnesium</keyword>
<dbReference type="AlphaFoldDB" id="C5A7F0"/>
<evidence type="ECO:0000256" key="1">
    <source>
        <dbReference type="ARBA" id="ARBA00001913"/>
    </source>
</evidence>
<keyword evidence="15 22" id="KW-0472">Membrane</keyword>
<dbReference type="STRING" id="593117.TGAM_1660"/>
<evidence type="ECO:0000256" key="16">
    <source>
        <dbReference type="ARBA" id="ARBA00023211"/>
    </source>
</evidence>
<protein>
    <recommendedName>
        <fullName evidence="18">Dolichol-phosphate mannosyltransferase</fullName>
        <ecNumber evidence="8">2.4.1.83</ecNumber>
    </recommendedName>
    <alternativeName>
        <fullName evidence="20">Dolichol-phosphate mannose synthase</fullName>
    </alternativeName>
    <alternativeName>
        <fullName evidence="19">Dolichyl-phosphate beta-D-mannosyltransferase</fullName>
    </alternativeName>
    <alternativeName>
        <fullName evidence="21">Mannose-P-dolichol synthase</fullName>
    </alternativeName>
</protein>
<dbReference type="HOGENOM" id="CLU_039727_0_0_2"/>
<dbReference type="SUPFAM" id="SSF53448">
    <property type="entry name" value="Nucleotide-diphospho-sugar transferases"/>
    <property type="match status" value="1"/>
</dbReference>
<dbReference type="eggNOG" id="arCOG02228">
    <property type="taxonomic scope" value="Archaea"/>
</dbReference>
<gene>
    <name evidence="25" type="primary">dpm1-2</name>
    <name evidence="25" type="ordered locus">TGAM_1660</name>
</gene>
<evidence type="ECO:0000256" key="14">
    <source>
        <dbReference type="ARBA" id="ARBA00022989"/>
    </source>
</evidence>
<dbReference type="Pfam" id="PF04138">
    <property type="entry name" value="GtrA_DPMS_TM"/>
    <property type="match status" value="1"/>
</dbReference>
<keyword evidence="14 22" id="KW-1133">Transmembrane helix</keyword>
<reference evidence="25 26" key="1">
    <citation type="journal article" date="2007" name="Genome Biol.">
        <title>Genome analysis and genome-wide proteomics of Thermococcus gammatolerans, the most radioresistant organism known amongst the Archaea.</title>
        <authorList>
            <person name="Zivanovic Y."/>
            <person name="Armengaud J."/>
            <person name="Lagorce A."/>
            <person name="Leplat C."/>
            <person name="Guerin P."/>
            <person name="Dutertre M."/>
            <person name="Anthouard V."/>
            <person name="Forterre P."/>
            <person name="Wincker P."/>
            <person name="Confalonieri F."/>
        </authorList>
    </citation>
    <scope>NUCLEOTIDE SEQUENCE [LARGE SCALE GENOMIC DNA]</scope>
    <source>
        <strain evidence="26">DSM 15229 / JCM 11827 / EJ3</strain>
    </source>
</reference>
<keyword evidence="10 25" id="KW-0808">Transferase</keyword>
<evidence type="ECO:0000256" key="10">
    <source>
        <dbReference type="ARBA" id="ARBA00022679"/>
    </source>
</evidence>
<dbReference type="FunFam" id="3.90.550.10:FF:000119">
    <property type="entry name" value="Dolichol-phosphate mannosyltransferase subunit 1"/>
    <property type="match status" value="1"/>
</dbReference>
<evidence type="ECO:0000256" key="17">
    <source>
        <dbReference type="ARBA" id="ARBA00053724"/>
    </source>
</evidence>
<feature type="transmembrane region" description="Helical" evidence="22">
    <location>
        <begin position="286"/>
        <end position="307"/>
    </location>
</feature>
<organism evidence="25 26">
    <name type="scientific">Thermococcus gammatolerans (strain DSM 15229 / JCM 11827 / EJ3)</name>
    <dbReference type="NCBI Taxonomy" id="593117"/>
    <lineage>
        <taxon>Archaea</taxon>
        <taxon>Methanobacteriati</taxon>
        <taxon>Methanobacteriota</taxon>
        <taxon>Thermococci</taxon>
        <taxon>Thermococcales</taxon>
        <taxon>Thermococcaceae</taxon>
        <taxon>Thermococcus</taxon>
    </lineage>
</organism>
<comment type="pathway">
    <text evidence="6">Protein modification; protein glycosylation.</text>
</comment>